<dbReference type="InterPro" id="IPR027359">
    <property type="entry name" value="Volt_channel_dom_sf"/>
</dbReference>
<dbReference type="PANTHER" id="PTHR45628:SF7">
    <property type="entry name" value="VOLTAGE-DEPENDENT CALCIUM CHANNEL TYPE A SUBUNIT ALPHA-1"/>
    <property type="match status" value="1"/>
</dbReference>
<feature type="transmembrane region" description="Helical" evidence="18">
    <location>
        <begin position="1000"/>
        <end position="1020"/>
    </location>
</feature>
<feature type="transmembrane region" description="Helical" evidence="18">
    <location>
        <begin position="499"/>
        <end position="517"/>
    </location>
</feature>
<evidence type="ECO:0000313" key="20">
    <source>
        <dbReference type="EMBL" id="RKP28983.1"/>
    </source>
</evidence>
<evidence type="ECO:0000256" key="2">
    <source>
        <dbReference type="ARBA" id="ARBA00022448"/>
    </source>
</evidence>
<evidence type="ECO:0000256" key="12">
    <source>
        <dbReference type="ARBA" id="ARBA00023136"/>
    </source>
</evidence>
<evidence type="ECO:0000256" key="4">
    <source>
        <dbReference type="ARBA" id="ARBA00022553"/>
    </source>
</evidence>
<sequence>YEHYLYGRSLGIFGPSSAVRIFCYRVTSHWMMSPCILALILLQTALLAYRQWNPYDEAGLQRHGYLWPDYAVLGINALYTVEVAIKIISFGLINDKVIFDTMALPYPQSRVRHFCTYIWGHIWVNVSFFERAQKELRQQGPSSFVRSLGGVFNIFKKYEPVEIEMDNMGKIRFRHDSRSNTNGTESGDGGDGLDDADDSGEITDNSGTLQQQRACDEKLASMNVCRAYLRSKGNRLDFVSVVCFWISVPLTLSQWDSTKGVMLFRSLGALRILRLCNPTHGTNVVVNMFQDALPQLVDVGIFILCFWVILGIIGVQLFLALYLRHCVWQNPENRDETYVNSNQYCGLYLSPQGQLMPFLTRSNESLGVVKGFICPANSVCKSGDNPYNGTVNFDNILQSMQIVFVLMSTNGFGEIMYNMMDLDGLLSSFFFIVCVFILTVWVMNLFIAIIVTSFRSAHEQAKNSPRSRRRGVFLRFTFLSSLLYKRTPEVADRLPLLRMYYRFEIAFVLLVLADVMVQCWREFGMSETRALTLYRMEAAFTGVFFGEIMVRLALHLPHWREFFHEPRNVFDLFLALVTSVIVLGPVKTRLGHTYYWLTVFQLMRFYRVAFAFRWTGDLLDKFMSNIRDIADLALFYFILLVLASIILGRFFEGTVLRDDIDDVIYTMHTLPNAVMSLYVITSTSGWAKIMFKLQQYAQNTFQRTTGSIILIMWFIISNFVVFNIFIAFIEHALSESAGSQRQHQLRKFISDMTKQLQRVRKRPGRLRRIKEHVFPRGDDRPVDETVLHLLLSGGAVNEFVDRDTETAAPAAPSVSDEQERSDYVVMRALRGARAYAAQVFDNPFYRYNFQLADSDTFEPTEFATQVLQQQRQLVLRQDAYLRRHSTFNSVFYVLKPRHPLRRFCQRLVRLSHGERIDGVEPSAAVEEAFFMVMLLASVLIVVAACFLTPLRRRALMKHGMWNWGVYVDLAFLVIFGLEFLVKITADGLLHTPNAYVRSPWNWLDFTALTSIFIEFLAFLIGNGKLIRVTRGLKALRALRLLTFSQTAKNNFHYTMIAGFGKILSAALVAIALLLPFSVWGLNVFNGRLARCNDSSVDRAQCFNEYANKVYDWSIVSPMVYKNPLLSMDNFRDAFLTFYQIISLDGWPDLLQDLMKSTGIGTVQRIWAHPYNALLVLVFNFVSTVFILTLFVSVIISNYSKLTGRAYLTKTQEQWCHVRKYLCSVRASRRRDKAAMHWFPRLCYNVTVERNPVWCSFLNVVLLVHVIDLFLETFPAVVDLKVRYILFVVTTLCFALDSLMRLVGLGWCMFVQNKWNVVALVVSWAGFVTTSLVFSISFDNVMWNFNKLFLLCILMFLFSRSDRINQLLTFASASFPSLFSMMFTWLVVTLVFAMAFNQVFGLTKLGEETNTNVNFRTIPKTLILLFRMSWGEGWNQIMHDFTFEPPFCSYSPGTDNSDCGSKPYAYILFMSWNVISMYIMMNLYISLILDTFSYIAGGSQYAALIERSEVRRFKYAWRRYDPWGSGFIRPADLRDFLRTLRGPLSVPDFAADKNTSVRVLCERFFTRNNPEDPYDVTANHEAIREYFEKGALAEARARRIRQEQFIEEVMLRMELQEEEGVSFQNVLLQIPLYSSFEPEQCLTLADFLELRLLQKLVQERQQKKRALRYLAGYACRWKYL</sequence>
<feature type="transmembrane region" description="Helical" evidence="18">
    <location>
        <begin position="426"/>
        <end position="451"/>
    </location>
</feature>
<keyword evidence="8" id="KW-0106">Calcium</keyword>
<feature type="transmembrane region" description="Helical" evidence="18">
    <location>
        <begin position="960"/>
        <end position="980"/>
    </location>
</feature>
<dbReference type="InterPro" id="IPR050599">
    <property type="entry name" value="VDCC_alpha-1_subunit"/>
</dbReference>
<feature type="transmembrane region" description="Helical" evidence="18">
    <location>
        <begin position="236"/>
        <end position="255"/>
    </location>
</feature>
<dbReference type="InterPro" id="IPR002048">
    <property type="entry name" value="EF_hand_dom"/>
</dbReference>
<keyword evidence="12 18" id="KW-0472">Membrane</keyword>
<feature type="non-terminal residue" evidence="20">
    <location>
        <position position="1"/>
    </location>
</feature>
<dbReference type="Proteomes" id="UP000268321">
    <property type="component" value="Unassembled WGS sequence"/>
</dbReference>
<proteinExistence type="inferred from homology"/>
<comment type="similarity">
    <text evidence="15">Belongs to the calcium channel alpha-1 subunit (TC 1.A.1.11) family.</text>
</comment>
<dbReference type="Gene3D" id="1.10.238.10">
    <property type="entry name" value="EF-hand"/>
    <property type="match status" value="1"/>
</dbReference>
<evidence type="ECO:0000256" key="10">
    <source>
        <dbReference type="ARBA" id="ARBA00022989"/>
    </source>
</evidence>
<evidence type="ECO:0000256" key="18">
    <source>
        <dbReference type="SAM" id="Phobius"/>
    </source>
</evidence>
<feature type="transmembrane region" description="Helical" evidence="18">
    <location>
        <begin position="629"/>
        <end position="651"/>
    </location>
</feature>
<feature type="transmembrane region" description="Helical" evidence="18">
    <location>
        <begin position="1340"/>
        <end position="1357"/>
    </location>
</feature>
<feature type="transmembrane region" description="Helical" evidence="18">
    <location>
        <begin position="1369"/>
        <end position="1395"/>
    </location>
</feature>
<feature type="transmembrane region" description="Helical" evidence="18">
    <location>
        <begin position="70"/>
        <end position="93"/>
    </location>
</feature>
<feature type="transmembrane region" description="Helical" evidence="18">
    <location>
        <begin position="1463"/>
        <end position="1484"/>
    </location>
</feature>
<evidence type="ECO:0000256" key="9">
    <source>
        <dbReference type="ARBA" id="ARBA00022882"/>
    </source>
</evidence>
<evidence type="ECO:0000256" key="15">
    <source>
        <dbReference type="ARBA" id="ARBA00061395"/>
    </source>
</evidence>
<feature type="transmembrane region" description="Helical" evidence="18">
    <location>
        <begin position="1256"/>
        <end position="1277"/>
    </location>
</feature>
<evidence type="ECO:0000256" key="13">
    <source>
        <dbReference type="ARBA" id="ARBA00023180"/>
    </source>
</evidence>
<feature type="transmembrane region" description="Helical" evidence="18">
    <location>
        <begin position="568"/>
        <end position="586"/>
    </location>
</feature>
<keyword evidence="13" id="KW-0325">Glycoprotein</keyword>
<keyword evidence="2" id="KW-0813">Transport</keyword>
<evidence type="ECO:0000259" key="19">
    <source>
        <dbReference type="PROSITE" id="PS50222"/>
    </source>
</evidence>
<keyword evidence="9" id="KW-0851">Voltage-gated channel</keyword>
<dbReference type="GO" id="GO:0008331">
    <property type="term" value="F:high voltage-gated calcium channel activity"/>
    <property type="evidence" value="ECO:0007669"/>
    <property type="project" value="TreeGrafter"/>
</dbReference>
<feature type="transmembrane region" description="Helical" evidence="18">
    <location>
        <begin position="1283"/>
        <end position="1302"/>
    </location>
</feature>
<feature type="transmembrane region" description="Helical" evidence="18">
    <location>
        <begin position="538"/>
        <end position="556"/>
    </location>
</feature>
<comment type="subcellular location">
    <subcellularLocation>
        <location evidence="1">Cell membrane</location>
        <topology evidence="1">Multi-pass membrane protein</topology>
    </subcellularLocation>
</comment>
<dbReference type="Pfam" id="PF00520">
    <property type="entry name" value="Ion_trans"/>
    <property type="match status" value="4"/>
</dbReference>
<feature type="transmembrane region" description="Helical" evidence="18">
    <location>
        <begin position="928"/>
        <end position="948"/>
    </location>
</feature>
<keyword evidence="4" id="KW-0597">Phosphoprotein</keyword>
<dbReference type="EMBL" id="ML004525">
    <property type="protein sequence ID" value="RKP28983.1"/>
    <property type="molecule type" value="Genomic_DNA"/>
</dbReference>
<feature type="transmembrane region" description="Helical" evidence="18">
    <location>
        <begin position="1062"/>
        <end position="1081"/>
    </location>
</feature>
<dbReference type="Gene3D" id="1.10.287.70">
    <property type="match status" value="4"/>
</dbReference>
<feature type="transmembrane region" description="Helical" evidence="18">
    <location>
        <begin position="663"/>
        <end position="687"/>
    </location>
</feature>
<evidence type="ECO:0000256" key="14">
    <source>
        <dbReference type="ARBA" id="ARBA00023303"/>
    </source>
</evidence>
<keyword evidence="5" id="KW-0109">Calcium transport</keyword>
<evidence type="ECO:0000313" key="21">
    <source>
        <dbReference type="Proteomes" id="UP000268321"/>
    </source>
</evidence>
<protein>
    <recommendedName>
        <fullName evidence="16">Calcium-channel protein CCH1</fullName>
    </recommendedName>
</protein>
<keyword evidence="10 18" id="KW-1133">Transmembrane helix</keyword>
<evidence type="ECO:0000256" key="8">
    <source>
        <dbReference type="ARBA" id="ARBA00022837"/>
    </source>
</evidence>
<dbReference type="PANTHER" id="PTHR45628">
    <property type="entry name" value="VOLTAGE-DEPENDENT CALCIUM CHANNEL TYPE A SUBUNIT ALPHA-1"/>
    <property type="match status" value="1"/>
</dbReference>
<dbReference type="InterPro" id="IPR005821">
    <property type="entry name" value="Ion_trans_dom"/>
</dbReference>
<dbReference type="PROSITE" id="PS50222">
    <property type="entry name" value="EF_HAND_2"/>
    <property type="match status" value="1"/>
</dbReference>
<evidence type="ECO:0000256" key="16">
    <source>
        <dbReference type="ARBA" id="ARBA00067459"/>
    </source>
</evidence>
<feature type="non-terminal residue" evidence="20">
    <location>
        <position position="1679"/>
    </location>
</feature>
<feature type="transmembrane region" description="Helical" evidence="18">
    <location>
        <begin position="299"/>
        <end position="323"/>
    </location>
</feature>
<gene>
    <name evidence="20" type="ORF">METBISCDRAFT_10579</name>
</gene>
<keyword evidence="3" id="KW-1003">Cell membrane</keyword>
<evidence type="ECO:0000256" key="1">
    <source>
        <dbReference type="ARBA" id="ARBA00004651"/>
    </source>
</evidence>
<reference evidence="21" key="1">
    <citation type="journal article" date="2018" name="Nat. Microbiol.">
        <title>Leveraging single-cell genomics to expand the fungal tree of life.</title>
        <authorList>
            <person name="Ahrendt S.R."/>
            <person name="Quandt C.A."/>
            <person name="Ciobanu D."/>
            <person name="Clum A."/>
            <person name="Salamov A."/>
            <person name="Andreopoulos B."/>
            <person name="Cheng J.F."/>
            <person name="Woyke T."/>
            <person name="Pelin A."/>
            <person name="Henrissat B."/>
            <person name="Reynolds N.K."/>
            <person name="Benny G.L."/>
            <person name="Smith M.E."/>
            <person name="James T.Y."/>
            <person name="Grigoriev I.V."/>
        </authorList>
    </citation>
    <scope>NUCLEOTIDE SEQUENCE [LARGE SCALE GENOMIC DNA]</scope>
    <source>
        <strain evidence="21">Baker2002</strain>
    </source>
</reference>
<evidence type="ECO:0000256" key="5">
    <source>
        <dbReference type="ARBA" id="ARBA00022568"/>
    </source>
</evidence>
<feature type="transmembrane region" description="Helical" evidence="18">
    <location>
        <begin position="30"/>
        <end position="50"/>
    </location>
</feature>
<dbReference type="OrthoDB" id="416585at2759"/>
<keyword evidence="21" id="KW-1185">Reference proteome</keyword>
<evidence type="ECO:0000256" key="7">
    <source>
        <dbReference type="ARBA" id="ARBA00022692"/>
    </source>
</evidence>
<feature type="compositionally biased region" description="Acidic residues" evidence="17">
    <location>
        <begin position="191"/>
        <end position="201"/>
    </location>
</feature>
<keyword evidence="11" id="KW-0406">Ion transport</keyword>
<dbReference type="FunFam" id="1.10.287.70:FF:000093">
    <property type="entry name" value="Calcium channel subunit Cch1"/>
    <property type="match status" value="1"/>
</dbReference>
<evidence type="ECO:0000256" key="17">
    <source>
        <dbReference type="SAM" id="MobiDB-lite"/>
    </source>
</evidence>
<feature type="region of interest" description="Disordered" evidence="17">
    <location>
        <begin position="174"/>
        <end position="210"/>
    </location>
</feature>
<dbReference type="GO" id="GO:0005509">
    <property type="term" value="F:calcium ion binding"/>
    <property type="evidence" value="ECO:0007669"/>
    <property type="project" value="InterPro"/>
</dbReference>
<feature type="transmembrane region" description="Helical" evidence="18">
    <location>
        <begin position="472"/>
        <end position="487"/>
    </location>
</feature>
<dbReference type="GO" id="GO:0005891">
    <property type="term" value="C:voltage-gated calcium channel complex"/>
    <property type="evidence" value="ECO:0007669"/>
    <property type="project" value="TreeGrafter"/>
</dbReference>
<evidence type="ECO:0000256" key="3">
    <source>
        <dbReference type="ARBA" id="ARBA00022475"/>
    </source>
</evidence>
<dbReference type="SUPFAM" id="SSF81324">
    <property type="entry name" value="Voltage-gated potassium channels"/>
    <property type="match status" value="3"/>
</dbReference>
<organism evidence="20 21">
    <name type="scientific">Metschnikowia bicuspidata</name>
    <dbReference type="NCBI Taxonomy" id="27322"/>
    <lineage>
        <taxon>Eukaryota</taxon>
        <taxon>Fungi</taxon>
        <taxon>Dikarya</taxon>
        <taxon>Ascomycota</taxon>
        <taxon>Saccharomycotina</taxon>
        <taxon>Pichiomycetes</taxon>
        <taxon>Metschnikowiaceae</taxon>
        <taxon>Metschnikowia</taxon>
    </lineage>
</organism>
<dbReference type="GO" id="GO:0098703">
    <property type="term" value="P:calcium ion import across plasma membrane"/>
    <property type="evidence" value="ECO:0007669"/>
    <property type="project" value="TreeGrafter"/>
</dbReference>
<feature type="domain" description="EF-hand" evidence="19">
    <location>
        <begin position="1507"/>
        <end position="1542"/>
    </location>
</feature>
<dbReference type="Gene3D" id="1.20.120.350">
    <property type="entry name" value="Voltage-gated potassium channels. Chain C"/>
    <property type="match status" value="2"/>
</dbReference>
<feature type="transmembrane region" description="Helical" evidence="18">
    <location>
        <begin position="708"/>
        <end position="729"/>
    </location>
</feature>
<feature type="transmembrane region" description="Helical" evidence="18">
    <location>
        <begin position="1172"/>
        <end position="1195"/>
    </location>
</feature>
<feature type="transmembrane region" description="Helical" evidence="18">
    <location>
        <begin position="1314"/>
        <end position="1334"/>
    </location>
</feature>
<feature type="transmembrane region" description="Helical" evidence="18">
    <location>
        <begin position="402"/>
        <end position="420"/>
    </location>
</feature>
<keyword evidence="7 18" id="KW-0812">Transmembrane</keyword>
<evidence type="ECO:0000256" key="11">
    <source>
        <dbReference type="ARBA" id="ARBA00023065"/>
    </source>
</evidence>
<evidence type="ECO:0000256" key="6">
    <source>
        <dbReference type="ARBA" id="ARBA00022673"/>
    </source>
</evidence>
<keyword evidence="6" id="KW-0107">Calcium channel</keyword>
<keyword evidence="14" id="KW-0407">Ion channel</keyword>
<name>A0A4P9Z8D0_9ASCO</name>
<accession>A0A4P9Z8D0</accession>